<dbReference type="GO" id="GO:0003856">
    <property type="term" value="F:3-dehydroquinate synthase activity"/>
    <property type="evidence" value="ECO:0007669"/>
    <property type="project" value="TreeGrafter"/>
</dbReference>
<keyword evidence="2" id="KW-0520">NAD</keyword>
<dbReference type="PANTHER" id="PTHR43622:SF7">
    <property type="entry name" value="3-DEHYDROQUINATE SYNTHASE, CHLOROPLASTIC"/>
    <property type="match status" value="1"/>
</dbReference>
<dbReference type="PANTHER" id="PTHR43622">
    <property type="entry name" value="3-DEHYDROQUINATE SYNTHASE"/>
    <property type="match status" value="1"/>
</dbReference>
<dbReference type="SUPFAM" id="SSF56796">
    <property type="entry name" value="Dehydroquinate synthase-like"/>
    <property type="match status" value="1"/>
</dbReference>
<keyword evidence="4" id="KW-0456">Lyase</keyword>
<keyword evidence="1" id="KW-0028">Amino-acid biosynthesis</keyword>
<organism evidence="6">
    <name type="scientific">marine metagenome</name>
    <dbReference type="NCBI Taxonomy" id="408172"/>
    <lineage>
        <taxon>unclassified sequences</taxon>
        <taxon>metagenomes</taxon>
        <taxon>ecological metagenomes</taxon>
    </lineage>
</organism>
<dbReference type="GO" id="GO:0008652">
    <property type="term" value="P:amino acid biosynthetic process"/>
    <property type="evidence" value="ECO:0007669"/>
    <property type="project" value="UniProtKB-KW"/>
</dbReference>
<dbReference type="InterPro" id="IPR030960">
    <property type="entry name" value="DHQS/DOIS_N"/>
</dbReference>
<feature type="domain" description="3-dehydroquinate synthase N-terminal" evidence="5">
    <location>
        <begin position="63"/>
        <end position="134"/>
    </location>
</feature>
<dbReference type="Gene3D" id="3.40.50.1970">
    <property type="match status" value="1"/>
</dbReference>
<dbReference type="Pfam" id="PF01761">
    <property type="entry name" value="DHQ_synthase"/>
    <property type="match status" value="1"/>
</dbReference>
<evidence type="ECO:0000256" key="1">
    <source>
        <dbReference type="ARBA" id="ARBA00022605"/>
    </source>
</evidence>
<evidence type="ECO:0000313" key="6">
    <source>
        <dbReference type="EMBL" id="SVB69042.1"/>
    </source>
</evidence>
<sequence length="134" mass="14452">VELGKRSYEIQVGNGLLPSAGERIKPYLMQNRAIIITDENVAKLHLNVLKNSLVAANIRCHEIVLPAGEQTKDFNFLQNLVSQLLELNVERGTTLLALGGGVTGDLTGFTAAILLRGIGFIQIPTTLLSQVDSS</sequence>
<keyword evidence="3" id="KW-0057">Aromatic amino acid biosynthesis</keyword>
<evidence type="ECO:0000256" key="4">
    <source>
        <dbReference type="ARBA" id="ARBA00023239"/>
    </source>
</evidence>
<protein>
    <recommendedName>
        <fullName evidence="5">3-dehydroquinate synthase N-terminal domain-containing protein</fullName>
    </recommendedName>
</protein>
<gene>
    <name evidence="6" type="ORF">METZ01_LOCUS221896</name>
</gene>
<feature type="non-terminal residue" evidence="6">
    <location>
        <position position="1"/>
    </location>
</feature>
<evidence type="ECO:0000256" key="2">
    <source>
        <dbReference type="ARBA" id="ARBA00023027"/>
    </source>
</evidence>
<evidence type="ECO:0000259" key="5">
    <source>
        <dbReference type="Pfam" id="PF01761"/>
    </source>
</evidence>
<proteinExistence type="predicted"/>
<evidence type="ECO:0000256" key="3">
    <source>
        <dbReference type="ARBA" id="ARBA00023141"/>
    </source>
</evidence>
<dbReference type="InterPro" id="IPR050071">
    <property type="entry name" value="Dehydroquinate_synthase"/>
</dbReference>
<reference evidence="6" key="1">
    <citation type="submission" date="2018-05" db="EMBL/GenBank/DDBJ databases">
        <authorList>
            <person name="Lanie J.A."/>
            <person name="Ng W.-L."/>
            <person name="Kazmierczak K.M."/>
            <person name="Andrzejewski T.M."/>
            <person name="Davidsen T.M."/>
            <person name="Wayne K.J."/>
            <person name="Tettelin H."/>
            <person name="Glass J.I."/>
            <person name="Rusch D."/>
            <person name="Podicherti R."/>
            <person name="Tsui H.-C.T."/>
            <person name="Winkler M.E."/>
        </authorList>
    </citation>
    <scope>NUCLEOTIDE SEQUENCE</scope>
</reference>
<dbReference type="EMBL" id="UINC01053019">
    <property type="protein sequence ID" value="SVB69042.1"/>
    <property type="molecule type" value="Genomic_DNA"/>
</dbReference>
<dbReference type="GO" id="GO:0009073">
    <property type="term" value="P:aromatic amino acid family biosynthetic process"/>
    <property type="evidence" value="ECO:0007669"/>
    <property type="project" value="UniProtKB-KW"/>
</dbReference>
<name>A0A382G2D4_9ZZZZ</name>
<accession>A0A382G2D4</accession>
<feature type="non-terminal residue" evidence="6">
    <location>
        <position position="134"/>
    </location>
</feature>
<dbReference type="AlphaFoldDB" id="A0A382G2D4"/>